<dbReference type="EMBL" id="ML993605">
    <property type="protein sequence ID" value="KAF2164144.1"/>
    <property type="molecule type" value="Genomic_DNA"/>
</dbReference>
<dbReference type="GO" id="GO:0016757">
    <property type="term" value="F:glycosyltransferase activity"/>
    <property type="evidence" value="ECO:0007669"/>
    <property type="project" value="InterPro"/>
</dbReference>
<dbReference type="Pfam" id="PF05704">
    <property type="entry name" value="Caps_synth"/>
    <property type="match status" value="1"/>
</dbReference>
<evidence type="ECO:0000313" key="2">
    <source>
        <dbReference type="Proteomes" id="UP000799537"/>
    </source>
</evidence>
<dbReference type="SUPFAM" id="SSF53448">
    <property type="entry name" value="Nucleotide-diphospho-sugar transferases"/>
    <property type="match status" value="1"/>
</dbReference>
<evidence type="ECO:0008006" key="3">
    <source>
        <dbReference type="Google" id="ProtNLM"/>
    </source>
</evidence>
<evidence type="ECO:0000313" key="1">
    <source>
        <dbReference type="EMBL" id="KAF2164144.1"/>
    </source>
</evidence>
<dbReference type="OrthoDB" id="409543at2759"/>
<protein>
    <recommendedName>
        <fullName evidence="3">Glycosyltransferase family 32 protein</fullName>
    </recommendedName>
</protein>
<reference evidence="1" key="1">
    <citation type="journal article" date="2020" name="Stud. Mycol.">
        <title>101 Dothideomycetes genomes: a test case for predicting lifestyles and emergence of pathogens.</title>
        <authorList>
            <person name="Haridas S."/>
            <person name="Albert R."/>
            <person name="Binder M."/>
            <person name="Bloem J."/>
            <person name="Labutti K."/>
            <person name="Salamov A."/>
            <person name="Andreopoulos B."/>
            <person name="Baker S."/>
            <person name="Barry K."/>
            <person name="Bills G."/>
            <person name="Bluhm B."/>
            <person name="Cannon C."/>
            <person name="Castanera R."/>
            <person name="Culley D."/>
            <person name="Daum C."/>
            <person name="Ezra D."/>
            <person name="Gonzalez J."/>
            <person name="Henrissat B."/>
            <person name="Kuo A."/>
            <person name="Liang C."/>
            <person name="Lipzen A."/>
            <person name="Lutzoni F."/>
            <person name="Magnuson J."/>
            <person name="Mondo S."/>
            <person name="Nolan M."/>
            <person name="Ohm R."/>
            <person name="Pangilinan J."/>
            <person name="Park H.-J."/>
            <person name="Ramirez L."/>
            <person name="Alfaro M."/>
            <person name="Sun H."/>
            <person name="Tritt A."/>
            <person name="Yoshinaga Y."/>
            <person name="Zwiers L.-H."/>
            <person name="Turgeon B."/>
            <person name="Goodwin S."/>
            <person name="Spatafora J."/>
            <person name="Crous P."/>
            <person name="Grigoriev I."/>
        </authorList>
    </citation>
    <scope>NUCLEOTIDE SEQUENCE</scope>
    <source>
        <strain evidence="1">ATCC 36951</strain>
    </source>
</reference>
<gene>
    <name evidence="1" type="ORF">M409DRAFT_56851</name>
</gene>
<proteinExistence type="predicted"/>
<dbReference type="InterPro" id="IPR029044">
    <property type="entry name" value="Nucleotide-diphossugar_trans"/>
</dbReference>
<dbReference type="Gene3D" id="3.90.550.20">
    <property type="match status" value="1"/>
</dbReference>
<dbReference type="Proteomes" id="UP000799537">
    <property type="component" value="Unassembled WGS sequence"/>
</dbReference>
<dbReference type="GeneID" id="54566691"/>
<dbReference type="AlphaFoldDB" id="A0A6A6CAF4"/>
<organism evidence="1 2">
    <name type="scientific">Zasmidium cellare ATCC 36951</name>
    <dbReference type="NCBI Taxonomy" id="1080233"/>
    <lineage>
        <taxon>Eukaryota</taxon>
        <taxon>Fungi</taxon>
        <taxon>Dikarya</taxon>
        <taxon>Ascomycota</taxon>
        <taxon>Pezizomycotina</taxon>
        <taxon>Dothideomycetes</taxon>
        <taxon>Dothideomycetidae</taxon>
        <taxon>Mycosphaerellales</taxon>
        <taxon>Mycosphaerellaceae</taxon>
        <taxon>Zasmidium</taxon>
    </lineage>
</organism>
<keyword evidence="2" id="KW-1185">Reference proteome</keyword>
<accession>A0A6A6CAF4</accession>
<sequence>MEHLEIPVEFQSKLRRRLIHQDGRTDAAIIDALHSHFPVDSEKNIWGFWHSGILSMPSHWQRNVAQWVRLNKSDGWTVRILDNCPESPNYALNFIPAEMLPQCFIDRTVDGKYVGQHSADFVRGACIYQHGGVYMDVGILPILPVDQICWNQLVDPTTPYEVSTVLSHGTLPVNFFLAGRQGDKFIKRLNDMFLYIWKGRTNCTGVSQHPLLAPTLIDPNTGKFIEFPPGIADLADGVRMPDLVDYSMQMFCWSQLACTKDLNSGFDGVEYWTEKTLLFPRVAEAHRREEIVNWDGPRFFKLLCLRRHEEARLESPDDWKSAHDLVWSILADSAMVKIFKAAQLFTSVTLGMMMERPENVELDNVSGTCQDRLRVLYSHELKGAPGRVLEVVNFTGYVQAQDAALINTKHLESVSATSKQAA</sequence>
<dbReference type="RefSeq" id="XP_033665033.1">
    <property type="nucleotide sequence ID" value="XM_033813419.1"/>
</dbReference>
<name>A0A6A6CAF4_ZASCE</name>
<dbReference type="InterPro" id="IPR008441">
    <property type="entry name" value="AfumC-like_glycosyl_Trfase"/>
</dbReference>